<evidence type="ECO:0000256" key="2">
    <source>
        <dbReference type="ARBA" id="ARBA00005992"/>
    </source>
</evidence>
<keyword evidence="3" id="KW-0328">Glycosyltransferase</keyword>
<protein>
    <recommendedName>
        <fullName evidence="11">L,D-TPase catalytic domain-containing protein</fullName>
    </recommendedName>
</protein>
<evidence type="ECO:0000256" key="6">
    <source>
        <dbReference type="ARBA" id="ARBA00022960"/>
    </source>
</evidence>
<evidence type="ECO:0000256" key="3">
    <source>
        <dbReference type="ARBA" id="ARBA00022676"/>
    </source>
</evidence>
<keyword evidence="4" id="KW-0808">Transferase</keyword>
<dbReference type="InterPro" id="IPR005490">
    <property type="entry name" value="LD_TPept_cat_dom"/>
</dbReference>
<evidence type="ECO:0000256" key="4">
    <source>
        <dbReference type="ARBA" id="ARBA00022679"/>
    </source>
</evidence>
<dbReference type="InterPro" id="IPR006311">
    <property type="entry name" value="TAT_signal"/>
</dbReference>
<feature type="chain" id="PRO_5015638077" description="L,D-TPase catalytic domain-containing protein" evidence="10">
    <location>
        <begin position="29"/>
        <end position="188"/>
    </location>
</feature>
<dbReference type="PROSITE" id="PS52029">
    <property type="entry name" value="LD_TPASE"/>
    <property type="match status" value="1"/>
</dbReference>
<comment type="pathway">
    <text evidence="1 9">Cell wall biogenesis; peptidoglycan biosynthesis.</text>
</comment>
<reference evidence="12 13" key="1">
    <citation type="submission" date="2018-04" db="EMBL/GenBank/DDBJ databases">
        <title>Pelagivirga bohaiensis gen. nov., sp. nov., a bacterium isolated from the Bohai Sea.</title>
        <authorList>
            <person name="Ji X."/>
        </authorList>
    </citation>
    <scope>NUCLEOTIDE SEQUENCE [LARGE SCALE GENOMIC DNA]</scope>
    <source>
        <strain evidence="12 13">BH-SD16</strain>
    </source>
</reference>
<sequence>MITRRTFLGSAAATAGLAATSAATTAAAQTYLVPEQQLPRVVQINRDYAPGELHVEPDAFKLYWMLGPGLALEYAVGIGRAGLYESGDFRIKAKKEWPSWTPTPDMIARDPGSYKRYEDGMEGGINNPLGARALYLFRGNRDTFLRIHGTNAPRTIGTAVSNGCVRLLNSHITDLYTRVPMNSRAVLH</sequence>
<evidence type="ECO:0000256" key="1">
    <source>
        <dbReference type="ARBA" id="ARBA00004752"/>
    </source>
</evidence>
<dbReference type="AlphaFoldDB" id="A0A2T7G0B2"/>
<dbReference type="GO" id="GO:0071972">
    <property type="term" value="F:peptidoglycan L,D-transpeptidase activity"/>
    <property type="evidence" value="ECO:0007669"/>
    <property type="project" value="TreeGrafter"/>
</dbReference>
<proteinExistence type="inferred from homology"/>
<dbReference type="RefSeq" id="WP_108639893.1">
    <property type="nucleotide sequence ID" value="NZ_QCYG01000002.1"/>
</dbReference>
<dbReference type="GO" id="GO:0005576">
    <property type="term" value="C:extracellular region"/>
    <property type="evidence" value="ECO:0007669"/>
    <property type="project" value="TreeGrafter"/>
</dbReference>
<accession>A0A2T7G0B2</accession>
<dbReference type="InterPro" id="IPR038063">
    <property type="entry name" value="Transpep_catalytic_dom"/>
</dbReference>
<dbReference type="GO" id="GO:0008360">
    <property type="term" value="P:regulation of cell shape"/>
    <property type="evidence" value="ECO:0007669"/>
    <property type="project" value="UniProtKB-UniRule"/>
</dbReference>
<dbReference type="PROSITE" id="PS51318">
    <property type="entry name" value="TAT"/>
    <property type="match status" value="1"/>
</dbReference>
<dbReference type="PANTHER" id="PTHR30582:SF24">
    <property type="entry name" value="L,D-TRANSPEPTIDASE ERFK_SRFK-RELATED"/>
    <property type="match status" value="1"/>
</dbReference>
<evidence type="ECO:0000259" key="11">
    <source>
        <dbReference type="PROSITE" id="PS52029"/>
    </source>
</evidence>
<keyword evidence="7 9" id="KW-0573">Peptidoglycan synthesis</keyword>
<dbReference type="InterPro" id="IPR050979">
    <property type="entry name" value="LD-transpeptidase"/>
</dbReference>
<evidence type="ECO:0000256" key="10">
    <source>
        <dbReference type="SAM" id="SignalP"/>
    </source>
</evidence>
<dbReference type="GO" id="GO:0018104">
    <property type="term" value="P:peptidoglycan-protein cross-linking"/>
    <property type="evidence" value="ECO:0007669"/>
    <property type="project" value="TreeGrafter"/>
</dbReference>
<dbReference type="PANTHER" id="PTHR30582">
    <property type="entry name" value="L,D-TRANSPEPTIDASE"/>
    <property type="match status" value="1"/>
</dbReference>
<feature type="signal peptide" evidence="10">
    <location>
        <begin position="1"/>
        <end position="28"/>
    </location>
</feature>
<keyword evidence="5" id="KW-0378">Hydrolase</keyword>
<dbReference type="GO" id="GO:0016757">
    <property type="term" value="F:glycosyltransferase activity"/>
    <property type="evidence" value="ECO:0007669"/>
    <property type="project" value="UniProtKB-KW"/>
</dbReference>
<dbReference type="Proteomes" id="UP000244817">
    <property type="component" value="Unassembled WGS sequence"/>
</dbReference>
<evidence type="ECO:0000256" key="5">
    <source>
        <dbReference type="ARBA" id="ARBA00022801"/>
    </source>
</evidence>
<evidence type="ECO:0000313" key="12">
    <source>
        <dbReference type="EMBL" id="PVA07851.1"/>
    </source>
</evidence>
<dbReference type="SUPFAM" id="SSF141523">
    <property type="entry name" value="L,D-transpeptidase catalytic domain-like"/>
    <property type="match status" value="1"/>
</dbReference>
<keyword evidence="13" id="KW-1185">Reference proteome</keyword>
<comment type="caution">
    <text evidence="12">The sequence shown here is derived from an EMBL/GenBank/DDBJ whole genome shotgun (WGS) entry which is preliminary data.</text>
</comment>
<evidence type="ECO:0000256" key="7">
    <source>
        <dbReference type="ARBA" id="ARBA00022984"/>
    </source>
</evidence>
<evidence type="ECO:0000256" key="8">
    <source>
        <dbReference type="ARBA" id="ARBA00023316"/>
    </source>
</evidence>
<name>A0A2T7G0B2_9RHOB</name>
<keyword evidence="10" id="KW-0732">Signal</keyword>
<organism evidence="12 13">
    <name type="scientific">Thalassorhabdomicrobium marinisediminis</name>
    <dbReference type="NCBI Taxonomy" id="2170577"/>
    <lineage>
        <taxon>Bacteria</taxon>
        <taxon>Pseudomonadati</taxon>
        <taxon>Pseudomonadota</taxon>
        <taxon>Alphaproteobacteria</taxon>
        <taxon>Rhodobacterales</taxon>
        <taxon>Paracoccaceae</taxon>
        <taxon>Thalassorhabdomicrobium</taxon>
    </lineage>
</organism>
<dbReference type="EMBL" id="QCYG01000002">
    <property type="protein sequence ID" value="PVA07851.1"/>
    <property type="molecule type" value="Genomic_DNA"/>
</dbReference>
<dbReference type="GO" id="GO:0071555">
    <property type="term" value="P:cell wall organization"/>
    <property type="evidence" value="ECO:0007669"/>
    <property type="project" value="UniProtKB-UniRule"/>
</dbReference>
<comment type="similarity">
    <text evidence="2">Belongs to the YkuD family.</text>
</comment>
<keyword evidence="8 9" id="KW-0961">Cell wall biogenesis/degradation</keyword>
<feature type="domain" description="L,D-TPase catalytic" evidence="11">
    <location>
        <begin position="51"/>
        <end position="188"/>
    </location>
</feature>
<dbReference type="Gene3D" id="2.40.440.10">
    <property type="entry name" value="L,D-transpeptidase catalytic domain-like"/>
    <property type="match status" value="1"/>
</dbReference>
<evidence type="ECO:0000256" key="9">
    <source>
        <dbReference type="PROSITE-ProRule" id="PRU01373"/>
    </source>
</evidence>
<gene>
    <name evidence="12" type="ORF">DC363_04300</name>
</gene>
<dbReference type="OrthoDB" id="9795305at2"/>
<dbReference type="Pfam" id="PF03734">
    <property type="entry name" value="YkuD"/>
    <property type="match status" value="1"/>
</dbReference>
<feature type="active site" description="Nucleophile" evidence="9">
    <location>
        <position position="164"/>
    </location>
</feature>
<dbReference type="UniPathway" id="UPA00219"/>
<keyword evidence="6 9" id="KW-0133">Cell shape</keyword>
<feature type="active site" description="Proton donor/acceptor" evidence="9">
    <location>
        <position position="148"/>
    </location>
</feature>
<evidence type="ECO:0000313" key="13">
    <source>
        <dbReference type="Proteomes" id="UP000244817"/>
    </source>
</evidence>
<dbReference type="CDD" id="cd16913">
    <property type="entry name" value="YkuD_like"/>
    <property type="match status" value="1"/>
</dbReference>